<dbReference type="PANTHER" id="PTHR39450">
    <property type="entry name" value="MOLYBDOPTERIN OXIDOREDUCTASE, 4FE-4S CLUSTER-BINDING SUBUNIT"/>
    <property type="match status" value="1"/>
</dbReference>
<dbReference type="InterPro" id="IPR036593">
    <property type="entry name" value="CPE0013-like_sf"/>
</dbReference>
<organism evidence="1 2">
    <name type="scientific">Wansuia hejianensis</name>
    <dbReference type="NCBI Taxonomy" id="2763667"/>
    <lineage>
        <taxon>Bacteria</taxon>
        <taxon>Bacillati</taxon>
        <taxon>Bacillota</taxon>
        <taxon>Clostridia</taxon>
        <taxon>Lachnospirales</taxon>
        <taxon>Lachnospiraceae</taxon>
        <taxon>Wansuia</taxon>
    </lineage>
</organism>
<proteinExistence type="predicted"/>
<dbReference type="SUPFAM" id="SSF53706">
    <property type="entry name" value="Formate dehydrogenase/DMSO reductase, domains 1-3"/>
    <property type="match status" value="1"/>
</dbReference>
<name>A0A7G9G8L2_9FIRM</name>
<gene>
    <name evidence="1" type="ORF">H9Q79_09225</name>
</gene>
<evidence type="ECO:0000313" key="1">
    <source>
        <dbReference type="EMBL" id="QNM07144.1"/>
    </source>
</evidence>
<dbReference type="EMBL" id="CP060635">
    <property type="protein sequence ID" value="QNM07144.1"/>
    <property type="molecule type" value="Genomic_DNA"/>
</dbReference>
<dbReference type="SUPFAM" id="SSF160148">
    <property type="entry name" value="CPE0013-like"/>
    <property type="match status" value="1"/>
</dbReference>
<dbReference type="PANTHER" id="PTHR39450:SF1">
    <property type="entry name" value="DUF1667 DOMAIN-CONTAINING PROTEIN"/>
    <property type="match status" value="1"/>
</dbReference>
<dbReference type="InterPro" id="IPR012460">
    <property type="entry name" value="DUF1667"/>
</dbReference>
<keyword evidence="2" id="KW-1185">Reference proteome</keyword>
<dbReference type="Gene3D" id="3.10.530.10">
    <property type="entry name" value="CPE0013-like"/>
    <property type="match status" value="1"/>
</dbReference>
<protein>
    <submittedName>
        <fullName evidence="1">DUF1667 domain-containing protein</fullName>
    </submittedName>
</protein>
<sequence length="118" mass="13026">MEKRELTCIGCPMGCSISVMMEGKEIKDISGYTCKRGREYAAKEVSAPTRIVTTTVRVKNGMLPVVSVKTRKDIPKEKIFECMRALQHVQVEAPVEIGTVILENVAETGVDVIATKRV</sequence>
<dbReference type="Proteomes" id="UP000515860">
    <property type="component" value="Chromosome"/>
</dbReference>
<reference evidence="1 2" key="1">
    <citation type="submission" date="2020-08" db="EMBL/GenBank/DDBJ databases">
        <authorList>
            <person name="Liu C."/>
            <person name="Sun Q."/>
        </authorList>
    </citation>
    <scope>NUCLEOTIDE SEQUENCE [LARGE SCALE GENOMIC DNA]</scope>
    <source>
        <strain evidence="1 2">NSJ-29</strain>
    </source>
</reference>
<dbReference type="KEGG" id="whj:H9Q79_09225"/>
<dbReference type="RefSeq" id="WP_118643373.1">
    <property type="nucleotide sequence ID" value="NZ_CP060635.1"/>
</dbReference>
<dbReference type="Pfam" id="PF07892">
    <property type="entry name" value="DUF1667"/>
    <property type="match status" value="1"/>
</dbReference>
<evidence type="ECO:0000313" key="2">
    <source>
        <dbReference type="Proteomes" id="UP000515860"/>
    </source>
</evidence>
<accession>A0A7G9G8L2</accession>
<dbReference type="AlphaFoldDB" id="A0A7G9G8L2"/>